<dbReference type="InterPro" id="IPR010502">
    <property type="entry name" value="Carb-bd_dom_fam9"/>
</dbReference>
<keyword evidence="4 17" id="KW-0858">Xylan degradation</keyword>
<evidence type="ECO:0000256" key="4">
    <source>
        <dbReference type="ARBA" id="ARBA00022651"/>
    </source>
</evidence>
<dbReference type="PROSITE" id="PS51760">
    <property type="entry name" value="GH10_2"/>
    <property type="match status" value="1"/>
</dbReference>
<evidence type="ECO:0000256" key="8">
    <source>
        <dbReference type="ARBA" id="ARBA00023277"/>
    </source>
</evidence>
<reference evidence="17 18" key="1">
    <citation type="submission" date="2020-04" db="EMBL/GenBank/DDBJ databases">
        <title>Genome sequencing of novel species.</title>
        <authorList>
            <person name="Heo J."/>
            <person name="Kim S.-J."/>
            <person name="Kim J.-S."/>
            <person name="Hong S.-B."/>
            <person name="Kwon S.-W."/>
        </authorList>
    </citation>
    <scope>NUCLEOTIDE SEQUENCE [LARGE SCALE GENOMIC DNA]</scope>
    <source>
        <strain evidence="17 18">MFER-1</strain>
    </source>
</reference>
<keyword evidence="5 14" id="KW-0732">Signal</keyword>
<dbReference type="PROSITE" id="PS51272">
    <property type="entry name" value="SLH"/>
    <property type="match status" value="3"/>
</dbReference>
<dbReference type="Gene3D" id="3.20.20.80">
    <property type="entry name" value="Glycosidases"/>
    <property type="match status" value="1"/>
</dbReference>
<evidence type="ECO:0000256" key="10">
    <source>
        <dbReference type="ARBA" id="ARBA00023326"/>
    </source>
</evidence>
<dbReference type="Gene3D" id="2.60.40.1190">
    <property type="match status" value="2"/>
</dbReference>
<dbReference type="PRINTS" id="PR00134">
    <property type="entry name" value="GLHYDRLASE10"/>
</dbReference>
<comment type="pathway">
    <text evidence="2">Glycan degradation; xylan degradation.</text>
</comment>
<dbReference type="SUPFAM" id="SSF51445">
    <property type="entry name" value="(Trans)glycosidases"/>
    <property type="match status" value="1"/>
</dbReference>
<evidence type="ECO:0000313" key="17">
    <source>
        <dbReference type="EMBL" id="QJD84616.1"/>
    </source>
</evidence>
<feature type="domain" description="SLH" evidence="15">
    <location>
        <begin position="1427"/>
        <end position="1490"/>
    </location>
</feature>
<accession>A0A7Z2VKD5</accession>
<keyword evidence="8 12" id="KW-0119">Carbohydrate metabolism</keyword>
<dbReference type="CDD" id="cd00005">
    <property type="entry name" value="CBM9_like_1"/>
    <property type="match status" value="1"/>
</dbReference>
<dbReference type="InterPro" id="IPR001000">
    <property type="entry name" value="GH10_dom"/>
</dbReference>
<dbReference type="Pfam" id="PF06452">
    <property type="entry name" value="CBM9_1"/>
    <property type="match status" value="2"/>
</dbReference>
<protein>
    <recommendedName>
        <fullName evidence="12">Beta-xylanase</fullName>
        <ecNumber evidence="12">3.2.1.8</ecNumber>
    </recommendedName>
</protein>
<dbReference type="SUPFAM" id="SSF49344">
    <property type="entry name" value="CBD9-like"/>
    <property type="match status" value="2"/>
</dbReference>
<dbReference type="GO" id="GO:0030246">
    <property type="term" value="F:carbohydrate binding"/>
    <property type="evidence" value="ECO:0007669"/>
    <property type="project" value="InterPro"/>
</dbReference>
<dbReference type="InterPro" id="IPR008979">
    <property type="entry name" value="Galactose-bd-like_sf"/>
</dbReference>
<feature type="region of interest" description="Disordered" evidence="13">
    <location>
        <begin position="1210"/>
        <end position="1236"/>
    </location>
</feature>
<dbReference type="GO" id="GO:0031176">
    <property type="term" value="F:endo-1,4-beta-xylanase activity"/>
    <property type="evidence" value="ECO:0007669"/>
    <property type="project" value="UniProtKB-EC"/>
</dbReference>
<dbReference type="GO" id="GO:0045493">
    <property type="term" value="P:xylan catabolic process"/>
    <property type="evidence" value="ECO:0007669"/>
    <property type="project" value="UniProtKB-UniPathway"/>
</dbReference>
<evidence type="ECO:0000256" key="6">
    <source>
        <dbReference type="ARBA" id="ARBA00022737"/>
    </source>
</evidence>
<comment type="catalytic activity">
    <reaction evidence="1 12">
        <text>Endohydrolysis of (1-&gt;4)-beta-D-xylosidic linkages in xylans.</text>
        <dbReference type="EC" id="3.2.1.8"/>
    </reaction>
</comment>
<dbReference type="PROSITE" id="PS00591">
    <property type="entry name" value="GH10_1"/>
    <property type="match status" value="1"/>
</dbReference>
<dbReference type="Proteomes" id="UP000502248">
    <property type="component" value="Chromosome"/>
</dbReference>
<evidence type="ECO:0000256" key="13">
    <source>
        <dbReference type="SAM" id="MobiDB-lite"/>
    </source>
</evidence>
<keyword evidence="10 12" id="KW-0624">Polysaccharide degradation</keyword>
<dbReference type="EC" id="3.2.1.8" evidence="12"/>
<comment type="similarity">
    <text evidence="3 12">Belongs to the glycosyl hydrolase 10 (cellulase F) family.</text>
</comment>
<dbReference type="SUPFAM" id="SSF49785">
    <property type="entry name" value="Galactose-binding domain-like"/>
    <property type="match status" value="3"/>
</dbReference>
<proteinExistence type="inferred from homology"/>
<keyword evidence="18" id="KW-1185">Reference proteome</keyword>
<dbReference type="PANTHER" id="PTHR31490:SF90">
    <property type="entry name" value="ENDO-1,4-BETA-XYLANASE A"/>
    <property type="match status" value="1"/>
</dbReference>
<feature type="signal peptide" evidence="14">
    <location>
        <begin position="1"/>
        <end position="30"/>
    </location>
</feature>
<dbReference type="Pfam" id="PF00331">
    <property type="entry name" value="Glyco_hydro_10"/>
    <property type="match status" value="1"/>
</dbReference>
<dbReference type="InterPro" id="IPR003305">
    <property type="entry name" value="CenC_carb-bd"/>
</dbReference>
<dbReference type="Pfam" id="PF00395">
    <property type="entry name" value="SLH"/>
    <property type="match status" value="3"/>
</dbReference>
<dbReference type="SMART" id="SM00633">
    <property type="entry name" value="Glyco_10"/>
    <property type="match status" value="1"/>
</dbReference>
<feature type="chain" id="PRO_5030646996" description="Beta-xylanase" evidence="14">
    <location>
        <begin position="31"/>
        <end position="1609"/>
    </location>
</feature>
<evidence type="ECO:0000256" key="9">
    <source>
        <dbReference type="ARBA" id="ARBA00023295"/>
    </source>
</evidence>
<evidence type="ECO:0000256" key="2">
    <source>
        <dbReference type="ARBA" id="ARBA00004851"/>
    </source>
</evidence>
<feature type="domain" description="GH10" evidence="16">
    <location>
        <begin position="508"/>
        <end position="854"/>
    </location>
</feature>
<dbReference type="InterPro" id="IPR001119">
    <property type="entry name" value="SLH_dom"/>
</dbReference>
<evidence type="ECO:0000256" key="11">
    <source>
        <dbReference type="PROSITE-ProRule" id="PRU10061"/>
    </source>
</evidence>
<dbReference type="UniPathway" id="UPA00114"/>
<evidence type="ECO:0000256" key="12">
    <source>
        <dbReference type="RuleBase" id="RU361174"/>
    </source>
</evidence>
<feature type="active site" description="Nucleophile" evidence="11">
    <location>
        <position position="756"/>
    </location>
</feature>
<dbReference type="InterPro" id="IPR031158">
    <property type="entry name" value="GH10_AS"/>
</dbReference>
<dbReference type="EMBL" id="CP051680">
    <property type="protein sequence ID" value="QJD84616.1"/>
    <property type="molecule type" value="Genomic_DNA"/>
</dbReference>
<feature type="domain" description="SLH" evidence="15">
    <location>
        <begin position="1491"/>
        <end position="1550"/>
    </location>
</feature>
<evidence type="ECO:0000256" key="1">
    <source>
        <dbReference type="ARBA" id="ARBA00000681"/>
    </source>
</evidence>
<evidence type="ECO:0000256" key="14">
    <source>
        <dbReference type="SAM" id="SignalP"/>
    </source>
</evidence>
<keyword evidence="6" id="KW-0677">Repeat</keyword>
<evidence type="ECO:0000259" key="16">
    <source>
        <dbReference type="PROSITE" id="PS51760"/>
    </source>
</evidence>
<dbReference type="InterPro" id="IPR044846">
    <property type="entry name" value="GH10"/>
</dbReference>
<keyword evidence="7 12" id="KW-0378">Hydrolase</keyword>
<dbReference type="InterPro" id="IPR017853">
    <property type="entry name" value="GH"/>
</dbReference>
<evidence type="ECO:0000259" key="15">
    <source>
        <dbReference type="PROSITE" id="PS51272"/>
    </source>
</evidence>
<keyword evidence="9 12" id="KW-0326">Glycosidase</keyword>
<dbReference type="RefSeq" id="WP_169280897.1">
    <property type="nucleotide sequence ID" value="NZ_CP051680.1"/>
</dbReference>
<dbReference type="Gene3D" id="2.60.120.260">
    <property type="entry name" value="Galactose-binding domain-like"/>
    <property type="match status" value="3"/>
</dbReference>
<evidence type="ECO:0000256" key="3">
    <source>
        <dbReference type="ARBA" id="ARBA00007495"/>
    </source>
</evidence>
<evidence type="ECO:0000256" key="7">
    <source>
        <dbReference type="ARBA" id="ARBA00022801"/>
    </source>
</evidence>
<dbReference type="PANTHER" id="PTHR31490">
    <property type="entry name" value="GLYCOSYL HYDROLASE"/>
    <property type="match status" value="1"/>
</dbReference>
<feature type="domain" description="SLH" evidence="15">
    <location>
        <begin position="1553"/>
        <end position="1609"/>
    </location>
</feature>
<dbReference type="Pfam" id="PF02018">
    <property type="entry name" value="CBM_4_9"/>
    <property type="match status" value="3"/>
</dbReference>
<name>A0A7Z2VKD5_9BACL</name>
<organism evidence="17 18">
    <name type="scientific">Cohnella herbarum</name>
    <dbReference type="NCBI Taxonomy" id="2728023"/>
    <lineage>
        <taxon>Bacteria</taxon>
        <taxon>Bacillati</taxon>
        <taxon>Bacillota</taxon>
        <taxon>Bacilli</taxon>
        <taxon>Bacillales</taxon>
        <taxon>Paenibacillaceae</taxon>
        <taxon>Cohnella</taxon>
    </lineage>
</organism>
<gene>
    <name evidence="17" type="ORF">HH215_16470</name>
</gene>
<dbReference type="KEGG" id="cheb:HH215_16470"/>
<sequence>MWKKLNAVLAIILSIAIIAPQGWGGSTANAATVGDTVMSSNFDTGTDGWFKRGSETVTQSTQTFQSGTGSLLTTGRNATWNGPGINATDALEKGATYDFSVYAKLKEGTTGAATLELSISQDGLPSDDPVRYAKINSQSVTESGWVELQGRFTVDDRATDYQVYVQSTDSATVDYYIDTFTVKLSPPVTEPETFVLSQSFEDGQTGGWVNLDWDGRVGTTVVSSTYASEGTKSLKFTGRGSRASSPMINLTSLMKSGHMYDLSLKVRLGEGSDTFHIGSKVDSPLLSNKYPWLTDNLAVNSSAWTTFEIKNYEVPADTAEFLIWVESVTTSTSVADIYIDEVVIKEQLDQSGVQSDFEDGQGAWVRRNGSGNISISTNDNHTTDGSNSLLTTVTEQYDGPLLDVMGKMHKNHKYSLSAWVKMAPGQSPAVLRLSVQSGAGSFTNVSPNVTVTSEDWVQLTGTFTVTTTPSELNAYVEAANGYADGRSFYMDDFVLSYVGPVAGPLPIQTDIDHLMAEYADYFKIGAAVEPEQLEGDAHKLLDYHYNSIVAENSTKPGSLNPSEGVWNWTSADKIAQYAKDHSLDFRLHTLVWHDQAATWMFNDDNNQPLAATSENKQLVLGRLTTYIETVLRHFKDMGVTINAIDVVNEVIDPGQPDGMRKSEWYRLTGTDFIKTAFTVARQELPEAKLYINDYNTEDPKKRDFLFNLATSLRGEGVPIDGVGHQTHINISGPSVQQISDSIRKFAEAGFDNQITELDVSIYTSGNTSYDPIPEDILIKQGYRFKELFKELVRLDTMGITVDNPDGWISNVTLWGIADDHTWLHNRDNKIRQDAPFPFNKQHQAKYAYWGMIEAIKTLTPSKLPLTAKSANTAQGTPVIDRVTDSVWHTVPAMKTEQSGTLEADVKTLWDAQNLYVRVAVKDATDTTTDQIELFVDNNGIQKLTFPRNHTSIIEGTGGYVLETAIPLSGNMGKQVKFDVRITDKGINDGSEQGGNGIIVSWSDPRAAQDSDSLGYGVLTYIEATRVASATYGTPAIDGEMDGAWANAPVYTTDVKVEQNNNAVAKAQFRTMWDAQKLYVYAIVTDSALSDAPGNPYEQDSVEIFVDQNNGKTSSYQDDDGQYRINFKNVKTVGGHATQDNYTSATKLTSGGYIVEAAIALDMITPAAGTLIGFDFQVNNDQDGGSRDSVFIWNDPTGQSYTNTSRLGVLELKGPNQSSNPGPGGSSGPGPVDEGTVKVDANGKATVKVGEQAFSEALKNVKDGLLSFDIKLPTEAKSIVATLPVNQVKAATDAGVKRIQLDLGFVKLELPSSLFTGSDQKADIEISVSKVDPSSLPGGIRGQVGDNAVFDFNLSVGGKRISDFGANQGVQVSIPYTLKPGENPEQVVIYYISDSGSLEVIKNARYNPVTKAVEFTAKHFSKYAAAFVQVEFTDLDQSAWAKTSIAALAARGIVKGVSAKSFAPNKEVTRAEFVQMLVQTLDLHAKNTGKSFSDVKEGQWYYDAIMSAHQLGIVKGKQDGSFGIQEKISRQDMVVMTYRALSAAGLKLQPIKEAAAFSDAKVIAGYAQESVAAMQRAGIVEGMADNKFAPMATANRAQAAVILNQLLSLE</sequence>
<evidence type="ECO:0000256" key="5">
    <source>
        <dbReference type="ARBA" id="ARBA00022729"/>
    </source>
</evidence>
<evidence type="ECO:0000313" key="18">
    <source>
        <dbReference type="Proteomes" id="UP000502248"/>
    </source>
</evidence>